<keyword evidence="1" id="KW-0472">Membrane</keyword>
<protein>
    <recommendedName>
        <fullName evidence="3">PEP-CTERM protein-sorting domain-containing protein</fullName>
    </recommendedName>
</protein>
<dbReference type="AlphaFoldDB" id="A0A0F9RQ99"/>
<keyword evidence="1" id="KW-0812">Transmembrane</keyword>
<sequence>MKSLNLKSAGLITMLFAAPLSATAATINLNSVTGNTQTLALQAGTYSFKVTSGAWNAWSPAGAANCTIAGCTQGWVTQFNYLIEGGVFSKANEIRTIDSTTGIYATAAEATLAAQSVQTIITLTDTTNVSFTILDAPTSDNIGNLEIDISAVSAVPIPAAAFLFAPALLGFMGLRRKSKQA</sequence>
<proteinExistence type="predicted"/>
<reference evidence="2" key="1">
    <citation type="journal article" date="2015" name="Nature">
        <title>Complex archaea that bridge the gap between prokaryotes and eukaryotes.</title>
        <authorList>
            <person name="Spang A."/>
            <person name="Saw J.H."/>
            <person name="Jorgensen S.L."/>
            <person name="Zaremba-Niedzwiedzka K."/>
            <person name="Martijn J."/>
            <person name="Lind A.E."/>
            <person name="van Eijk R."/>
            <person name="Schleper C."/>
            <person name="Guy L."/>
            <person name="Ettema T.J."/>
        </authorList>
    </citation>
    <scope>NUCLEOTIDE SEQUENCE</scope>
</reference>
<gene>
    <name evidence="2" type="ORF">LCGC14_0867420</name>
</gene>
<accession>A0A0F9RQ99</accession>
<evidence type="ECO:0000313" key="2">
    <source>
        <dbReference type="EMBL" id="KKN27166.1"/>
    </source>
</evidence>
<feature type="transmembrane region" description="Helical" evidence="1">
    <location>
        <begin position="155"/>
        <end position="174"/>
    </location>
</feature>
<name>A0A0F9RQ99_9ZZZZ</name>
<keyword evidence="1" id="KW-1133">Transmembrane helix</keyword>
<comment type="caution">
    <text evidence="2">The sequence shown here is derived from an EMBL/GenBank/DDBJ whole genome shotgun (WGS) entry which is preliminary data.</text>
</comment>
<dbReference type="EMBL" id="LAZR01002662">
    <property type="protein sequence ID" value="KKN27166.1"/>
    <property type="molecule type" value="Genomic_DNA"/>
</dbReference>
<evidence type="ECO:0008006" key="3">
    <source>
        <dbReference type="Google" id="ProtNLM"/>
    </source>
</evidence>
<evidence type="ECO:0000256" key="1">
    <source>
        <dbReference type="SAM" id="Phobius"/>
    </source>
</evidence>
<organism evidence="2">
    <name type="scientific">marine sediment metagenome</name>
    <dbReference type="NCBI Taxonomy" id="412755"/>
    <lineage>
        <taxon>unclassified sequences</taxon>
        <taxon>metagenomes</taxon>
        <taxon>ecological metagenomes</taxon>
    </lineage>
</organism>